<name>A0A3N2BBH9_9MICO</name>
<accession>A0A3N2BBH9</accession>
<dbReference type="SUPFAM" id="SSF55961">
    <property type="entry name" value="Bet v1-like"/>
    <property type="match status" value="1"/>
</dbReference>
<feature type="domain" description="NAD(P)-binding" evidence="1">
    <location>
        <begin position="7"/>
        <end position="114"/>
    </location>
</feature>
<dbReference type="InterPro" id="IPR036291">
    <property type="entry name" value="NAD(P)-bd_dom_sf"/>
</dbReference>
<dbReference type="RefSeq" id="WP_245990912.1">
    <property type="nucleotide sequence ID" value="NZ_RKHK01000001.1"/>
</dbReference>
<organism evidence="2 3">
    <name type="scientific">Bogoriella caseilytica</name>
    <dbReference type="NCBI Taxonomy" id="56055"/>
    <lineage>
        <taxon>Bacteria</taxon>
        <taxon>Bacillati</taxon>
        <taxon>Actinomycetota</taxon>
        <taxon>Actinomycetes</taxon>
        <taxon>Micrococcales</taxon>
        <taxon>Bogoriellaceae</taxon>
        <taxon>Bogoriella</taxon>
    </lineage>
</organism>
<dbReference type="AlphaFoldDB" id="A0A3N2BBH9"/>
<dbReference type="SUPFAM" id="SSF51735">
    <property type="entry name" value="NAD(P)-binding Rossmann-fold domains"/>
    <property type="match status" value="1"/>
</dbReference>
<dbReference type="InterPro" id="IPR016040">
    <property type="entry name" value="NAD(P)-bd_dom"/>
</dbReference>
<dbReference type="PANTHER" id="PTHR48079:SF6">
    <property type="entry name" value="NAD(P)-BINDING DOMAIN-CONTAINING PROTEIN-RELATED"/>
    <property type="match status" value="1"/>
</dbReference>
<dbReference type="GO" id="GO:0004029">
    <property type="term" value="F:aldehyde dehydrogenase (NAD+) activity"/>
    <property type="evidence" value="ECO:0007669"/>
    <property type="project" value="TreeGrafter"/>
</dbReference>
<dbReference type="PANTHER" id="PTHR48079">
    <property type="entry name" value="PROTEIN YEEZ"/>
    <property type="match status" value="1"/>
</dbReference>
<comment type="caution">
    <text evidence="2">The sequence shown here is derived from an EMBL/GenBank/DDBJ whole genome shotgun (WGS) entry which is preliminary data.</text>
</comment>
<sequence>MKALVTGATGYVGGRLVPELLAAGIEVRAMARTPEKLDNRPWRPDVEVVAGDVNDSESLERALTGVDVAYYLIHSMADSTGYADLDREAATRFAAAAERAEVGRIVYLGGIAPEGEDLSMHLQSRREVGEVLLASGVPTAVLQAGVILGSGSASFEMMRNLSERLPVMVAPKWIKNRIQPIAVRDVLSYLAKAAELPADVNRTFDIAGPDVLTYRDMMKRYARIAGLSERRILALPALTPRLAGLWVGLVTPVPTSVARPLVGSLIHEVLAKENDFAEFAPEVQPIGFDEAVELALARIRDLDVRTTWYSASTPGASATVLPEDPDWAGGSMRIDERSRPVRASAEAVWSVVEGIGGGRGWYSWRLGWASRGLIDRFFGGPGLKRGRRHPDQLTLGEAVDWWRVEKITPGTYLLLRAEMRLPGSGWLEFRVEDRGNHTVLHQRAVYRPRGLLGVLYWWAVWPFHGIVFEGMQRNMARAAVRHRP</sequence>
<evidence type="ECO:0000259" key="1">
    <source>
        <dbReference type="Pfam" id="PF13460"/>
    </source>
</evidence>
<dbReference type="InterPro" id="IPR021295">
    <property type="entry name" value="DUF2867"/>
</dbReference>
<evidence type="ECO:0000313" key="2">
    <source>
        <dbReference type="EMBL" id="ROR72605.1"/>
    </source>
</evidence>
<proteinExistence type="predicted"/>
<dbReference type="Pfam" id="PF13460">
    <property type="entry name" value="NAD_binding_10"/>
    <property type="match status" value="1"/>
</dbReference>
<dbReference type="EMBL" id="RKHK01000001">
    <property type="protein sequence ID" value="ROR72605.1"/>
    <property type="molecule type" value="Genomic_DNA"/>
</dbReference>
<dbReference type="GO" id="GO:0005737">
    <property type="term" value="C:cytoplasm"/>
    <property type="evidence" value="ECO:0007669"/>
    <property type="project" value="TreeGrafter"/>
</dbReference>
<dbReference type="Proteomes" id="UP000280668">
    <property type="component" value="Unassembled WGS sequence"/>
</dbReference>
<reference evidence="2 3" key="1">
    <citation type="submission" date="2018-11" db="EMBL/GenBank/DDBJ databases">
        <title>Sequencing the genomes of 1000 actinobacteria strains.</title>
        <authorList>
            <person name="Klenk H.-P."/>
        </authorList>
    </citation>
    <scope>NUCLEOTIDE SEQUENCE [LARGE SCALE GENOMIC DNA]</scope>
    <source>
        <strain evidence="2 3">DSM 11294</strain>
    </source>
</reference>
<gene>
    <name evidence="2" type="ORF">EDD31_0961</name>
</gene>
<dbReference type="Pfam" id="PF11066">
    <property type="entry name" value="DUF2867"/>
    <property type="match status" value="1"/>
</dbReference>
<keyword evidence="3" id="KW-1185">Reference proteome</keyword>
<dbReference type="Gene3D" id="3.40.50.720">
    <property type="entry name" value="NAD(P)-binding Rossmann-like Domain"/>
    <property type="match status" value="1"/>
</dbReference>
<evidence type="ECO:0000313" key="3">
    <source>
        <dbReference type="Proteomes" id="UP000280668"/>
    </source>
</evidence>
<dbReference type="InterPro" id="IPR051783">
    <property type="entry name" value="NAD(P)-dependent_oxidoreduct"/>
</dbReference>
<protein>
    <submittedName>
        <fullName evidence="2">Uncharacterized protein YbjT (DUF2867 family)</fullName>
    </submittedName>
</protein>